<organism evidence="1">
    <name type="scientific">Setaria italica</name>
    <name type="common">Foxtail millet</name>
    <name type="synonym">Panicum italicum</name>
    <dbReference type="NCBI Taxonomy" id="4555"/>
    <lineage>
        <taxon>Eukaryota</taxon>
        <taxon>Viridiplantae</taxon>
        <taxon>Streptophyta</taxon>
        <taxon>Embryophyta</taxon>
        <taxon>Tracheophyta</taxon>
        <taxon>Spermatophyta</taxon>
        <taxon>Magnoliopsida</taxon>
        <taxon>Liliopsida</taxon>
        <taxon>Poales</taxon>
        <taxon>Poaceae</taxon>
        <taxon>PACMAD clade</taxon>
        <taxon>Panicoideae</taxon>
        <taxon>Panicodae</taxon>
        <taxon>Paniceae</taxon>
        <taxon>Cenchrinae</taxon>
        <taxon>Setaria</taxon>
    </lineage>
</organism>
<name>A0A368SF76_SETIT</name>
<sequence>MAPVRGAAGSLPPAYGYQQPTRSWWTTSSRMCFHCYA</sequence>
<dbReference type="AlphaFoldDB" id="A0A368SF76"/>
<reference evidence="1" key="1">
    <citation type="journal article" date="2012" name="Nat. Biotechnol.">
        <title>Reference genome sequence of the model plant Setaria.</title>
        <authorList>
            <person name="Bennetzen J.L."/>
            <person name="Schmutz J."/>
            <person name="Wang H."/>
            <person name="Percifield R."/>
            <person name="Hawkins J."/>
            <person name="Pontaroli A.C."/>
            <person name="Estep M."/>
            <person name="Feng L."/>
            <person name="Vaughn J.N."/>
            <person name="Grimwood J."/>
            <person name="Jenkins J."/>
            <person name="Barry K."/>
            <person name="Lindquist E."/>
            <person name="Hellsten U."/>
            <person name="Deshpande S."/>
            <person name="Wang X."/>
            <person name="Wu X."/>
            <person name="Mitros T."/>
            <person name="Triplett J."/>
            <person name="Yang X."/>
            <person name="Ye C.Y."/>
            <person name="Mauro-Herrera M."/>
            <person name="Wang L."/>
            <person name="Li P."/>
            <person name="Sharma M."/>
            <person name="Sharma R."/>
            <person name="Ronald P.C."/>
            <person name="Panaud O."/>
            <person name="Kellogg E.A."/>
            <person name="Brutnell T.P."/>
            <person name="Doust A.N."/>
            <person name="Tuskan G.A."/>
            <person name="Rokhsar D."/>
            <person name="Devos K.M."/>
        </authorList>
    </citation>
    <scope>NUCLEOTIDE SEQUENCE [LARGE SCALE GENOMIC DNA]</scope>
    <source>
        <strain evidence="1">Yugu1</strain>
    </source>
</reference>
<protein>
    <submittedName>
        <fullName evidence="1">Uncharacterized protein</fullName>
    </submittedName>
</protein>
<reference evidence="1" key="2">
    <citation type="submission" date="2015-07" db="EMBL/GenBank/DDBJ databases">
        <authorList>
            <person name="Noorani M."/>
        </authorList>
    </citation>
    <scope>NUCLEOTIDE SEQUENCE</scope>
    <source>
        <strain evidence="1">Yugu1</strain>
    </source>
</reference>
<proteinExistence type="predicted"/>
<evidence type="ECO:0000313" key="1">
    <source>
        <dbReference type="EMBL" id="RCV41097.1"/>
    </source>
</evidence>
<accession>A0A368SF76</accession>
<dbReference type="EMBL" id="CM003536">
    <property type="protein sequence ID" value="RCV41097.1"/>
    <property type="molecule type" value="Genomic_DNA"/>
</dbReference>
<gene>
    <name evidence="1" type="ORF">SETIT_9G108800v2</name>
</gene>